<accession>A0ABN9UQU3</accession>
<organism evidence="2 3">
    <name type="scientific">Prorocentrum cordatum</name>
    <dbReference type="NCBI Taxonomy" id="2364126"/>
    <lineage>
        <taxon>Eukaryota</taxon>
        <taxon>Sar</taxon>
        <taxon>Alveolata</taxon>
        <taxon>Dinophyceae</taxon>
        <taxon>Prorocentrales</taxon>
        <taxon>Prorocentraceae</taxon>
        <taxon>Prorocentrum</taxon>
    </lineage>
</organism>
<proteinExistence type="predicted"/>
<keyword evidence="3" id="KW-1185">Reference proteome</keyword>
<comment type="caution">
    <text evidence="2">The sequence shown here is derived from an EMBL/GenBank/DDBJ whole genome shotgun (WGS) entry which is preliminary data.</text>
</comment>
<dbReference type="SUPFAM" id="SSF53254">
    <property type="entry name" value="Phosphoglycerate mutase-like"/>
    <property type="match status" value="1"/>
</dbReference>
<evidence type="ECO:0000313" key="2">
    <source>
        <dbReference type="EMBL" id="CAK0861758.1"/>
    </source>
</evidence>
<evidence type="ECO:0000256" key="1">
    <source>
        <dbReference type="SAM" id="MobiDB-lite"/>
    </source>
</evidence>
<gene>
    <name evidence="2" type="ORF">PCOR1329_LOCUS50335</name>
</gene>
<dbReference type="EMBL" id="CAUYUJ010016092">
    <property type="protein sequence ID" value="CAK0861758.1"/>
    <property type="molecule type" value="Genomic_DNA"/>
</dbReference>
<feature type="region of interest" description="Disordered" evidence="1">
    <location>
        <begin position="524"/>
        <end position="544"/>
    </location>
</feature>
<dbReference type="Gene3D" id="3.40.50.1240">
    <property type="entry name" value="Phosphoglycerate mutase-like"/>
    <property type="match status" value="1"/>
</dbReference>
<feature type="region of interest" description="Disordered" evidence="1">
    <location>
        <begin position="13"/>
        <end position="32"/>
    </location>
</feature>
<name>A0ABN9UQU3_9DINO</name>
<reference evidence="2" key="1">
    <citation type="submission" date="2023-10" db="EMBL/GenBank/DDBJ databases">
        <authorList>
            <person name="Chen Y."/>
            <person name="Shah S."/>
            <person name="Dougan E. K."/>
            <person name="Thang M."/>
            <person name="Chan C."/>
        </authorList>
    </citation>
    <scope>NUCLEOTIDE SEQUENCE [LARGE SCALE GENOMIC DNA]</scope>
</reference>
<sequence length="544" mass="58802">MVFAGRPVIVHPGLREASPGGRSRAGQPSQPECVGRPLAELAGDGRLGAGAQVDWALVPEGQWWSEVVETPEEVEARLQDPDFCFWLAERPEEDEAAVVCHFNVIQRLAGMPRLKVANCSPLHFSVQGREWTRSPQLDAQGQAEAPPLDRALLDKVVAEARGEGRTERDAGAGEEDALIGTPRCQAAPYATWQVITNSEERSADCAGRGLSGMPVLVMKTTERDAGAGEEDVPIGIPRCQAAPYVMWQVIANSEVSFSQEANTSEHEFQDCLDDGEQQLQSILKTSSSRSRSNSPAGTGSTMRWTGKGARQGDEVSNLLLKAVLATEGQDLQSKLKQQLQRLEKENMTNMAARQWPVECIQQEAQKLSAAKFQAQHAAAEAKGKGSELAAAAPTENKTMCQTEMDAKRGVDDLPAAPAEAAARWAALPPSATCRAAPRARKSIEAMLRGDMSYSASALNPEMDYDAATSQSRRGTGGDRGARADCKRIMKEEILQAWKSWKLAMATRLSREAGHCRFGPKEVEAPRMEVSAEPLPDLTFDGGAS</sequence>
<evidence type="ECO:0000313" key="3">
    <source>
        <dbReference type="Proteomes" id="UP001189429"/>
    </source>
</evidence>
<dbReference type="Proteomes" id="UP001189429">
    <property type="component" value="Unassembled WGS sequence"/>
</dbReference>
<dbReference type="InterPro" id="IPR029033">
    <property type="entry name" value="His_PPase_superfam"/>
</dbReference>
<protein>
    <submittedName>
        <fullName evidence="2">Uncharacterized protein</fullName>
    </submittedName>
</protein>
<feature type="region of interest" description="Disordered" evidence="1">
    <location>
        <begin position="283"/>
        <end position="309"/>
    </location>
</feature>